<evidence type="ECO:0000313" key="5">
    <source>
        <dbReference type="Proteomes" id="UP001164746"/>
    </source>
</evidence>
<feature type="domain" description="RRM" evidence="3">
    <location>
        <begin position="1"/>
        <end position="54"/>
    </location>
</feature>
<feature type="compositionally biased region" description="Basic residues" evidence="2">
    <location>
        <begin position="68"/>
        <end position="79"/>
    </location>
</feature>
<sequence length="222" mass="25775">MSLDDAVYDRIRGGNPPGFAFLVFKHAEDAESAVRRVHGRRVAGRRIRVEHARPFEERRRLQVEGSRRSSHRSRSRSRDKHSSKSRDRRKHRSRSRDKRRKSRSRSGSKSKKSRSGGRSKSHEKRTSSRQSPSPEKSTVASKKENGHDEKGKSRERSMEKSREKSRKESRSISPADTKVHNVEKCEIDCGLTEQETKKRQKSEERNGTKTVNKSGCFEIFYR</sequence>
<evidence type="ECO:0000313" key="4">
    <source>
        <dbReference type="EMBL" id="WAQ97207.1"/>
    </source>
</evidence>
<dbReference type="SUPFAM" id="SSF54928">
    <property type="entry name" value="RNA-binding domain, RBD"/>
    <property type="match status" value="1"/>
</dbReference>
<feature type="compositionally biased region" description="Basic and acidic residues" evidence="2">
    <location>
        <begin position="177"/>
        <end position="187"/>
    </location>
</feature>
<organism evidence="4 5">
    <name type="scientific">Mya arenaria</name>
    <name type="common">Soft-shell clam</name>
    <dbReference type="NCBI Taxonomy" id="6604"/>
    <lineage>
        <taxon>Eukaryota</taxon>
        <taxon>Metazoa</taxon>
        <taxon>Spiralia</taxon>
        <taxon>Lophotrochozoa</taxon>
        <taxon>Mollusca</taxon>
        <taxon>Bivalvia</taxon>
        <taxon>Autobranchia</taxon>
        <taxon>Heteroconchia</taxon>
        <taxon>Euheterodonta</taxon>
        <taxon>Imparidentia</taxon>
        <taxon>Neoheterodontei</taxon>
        <taxon>Myida</taxon>
        <taxon>Myoidea</taxon>
        <taxon>Myidae</taxon>
        <taxon>Mya</taxon>
    </lineage>
</organism>
<protein>
    <recommendedName>
        <fullName evidence="3">RRM domain-containing protein</fullName>
    </recommendedName>
</protein>
<dbReference type="InterPro" id="IPR000504">
    <property type="entry name" value="RRM_dom"/>
</dbReference>
<feature type="region of interest" description="Disordered" evidence="2">
    <location>
        <begin position="56"/>
        <end position="214"/>
    </location>
</feature>
<proteinExistence type="predicted"/>
<evidence type="ECO:0000259" key="3">
    <source>
        <dbReference type="PROSITE" id="PS50102"/>
    </source>
</evidence>
<accession>A0ABY7DHU7</accession>
<dbReference type="PROSITE" id="PS50102">
    <property type="entry name" value="RRM"/>
    <property type="match status" value="1"/>
</dbReference>
<dbReference type="EMBL" id="CP111013">
    <property type="protein sequence ID" value="WAQ97207.1"/>
    <property type="molecule type" value="Genomic_DNA"/>
</dbReference>
<feature type="compositionally biased region" description="Polar residues" evidence="2">
    <location>
        <begin position="128"/>
        <end position="140"/>
    </location>
</feature>
<dbReference type="InterPro" id="IPR035979">
    <property type="entry name" value="RBD_domain_sf"/>
</dbReference>
<dbReference type="InterPro" id="IPR012677">
    <property type="entry name" value="Nucleotide-bd_a/b_plait_sf"/>
</dbReference>
<evidence type="ECO:0000256" key="1">
    <source>
        <dbReference type="PROSITE-ProRule" id="PRU00176"/>
    </source>
</evidence>
<gene>
    <name evidence="4" type="ORF">MAR_029897</name>
</gene>
<feature type="compositionally biased region" description="Basic and acidic residues" evidence="2">
    <location>
        <begin position="56"/>
        <end position="67"/>
    </location>
</feature>
<evidence type="ECO:0000256" key="2">
    <source>
        <dbReference type="SAM" id="MobiDB-lite"/>
    </source>
</evidence>
<feature type="compositionally biased region" description="Basic and acidic residues" evidence="2">
    <location>
        <begin position="194"/>
        <end position="207"/>
    </location>
</feature>
<feature type="compositionally biased region" description="Basic residues" evidence="2">
    <location>
        <begin position="86"/>
        <end position="123"/>
    </location>
</feature>
<name>A0ABY7DHU7_MYAAR</name>
<dbReference type="Gene3D" id="3.30.70.330">
    <property type="match status" value="1"/>
</dbReference>
<keyword evidence="1" id="KW-0694">RNA-binding</keyword>
<reference evidence="4" key="1">
    <citation type="submission" date="2022-11" db="EMBL/GenBank/DDBJ databases">
        <title>Centuries of genome instability and evolution in soft-shell clam transmissible cancer (bioRxiv).</title>
        <authorList>
            <person name="Hart S.F.M."/>
            <person name="Yonemitsu M.A."/>
            <person name="Giersch R.M."/>
            <person name="Beal B.F."/>
            <person name="Arriagada G."/>
            <person name="Davis B.W."/>
            <person name="Ostrander E.A."/>
            <person name="Goff S.P."/>
            <person name="Metzger M.J."/>
        </authorList>
    </citation>
    <scope>NUCLEOTIDE SEQUENCE</scope>
    <source>
        <strain evidence="4">MELC-2E11</strain>
        <tissue evidence="4">Siphon/mantle</tissue>
    </source>
</reference>
<feature type="compositionally biased region" description="Basic and acidic residues" evidence="2">
    <location>
        <begin position="141"/>
        <end position="170"/>
    </location>
</feature>
<dbReference type="Pfam" id="PF00076">
    <property type="entry name" value="RRM_1"/>
    <property type="match status" value="1"/>
</dbReference>
<keyword evidence="5" id="KW-1185">Reference proteome</keyword>
<dbReference type="Proteomes" id="UP001164746">
    <property type="component" value="Chromosome 2"/>
</dbReference>